<keyword evidence="2" id="KW-0808">Transferase</keyword>
<dbReference type="OrthoDB" id="423921at2"/>
<gene>
    <name evidence="2" type="ORF">F9U64_06465</name>
</gene>
<evidence type="ECO:0000259" key="1">
    <source>
        <dbReference type="PROSITE" id="PS51186"/>
    </source>
</evidence>
<dbReference type="EMBL" id="WEID01000028">
    <property type="protein sequence ID" value="KAB8138085.1"/>
    <property type="molecule type" value="Genomic_DNA"/>
</dbReference>
<dbReference type="RefSeq" id="WP_153402182.1">
    <property type="nucleotide sequence ID" value="NZ_ML762426.1"/>
</dbReference>
<organism evidence="2 3">
    <name type="scientific">Gracilibacillus oryzae</name>
    <dbReference type="NCBI Taxonomy" id="1672701"/>
    <lineage>
        <taxon>Bacteria</taxon>
        <taxon>Bacillati</taxon>
        <taxon>Bacillota</taxon>
        <taxon>Bacilli</taxon>
        <taxon>Bacillales</taxon>
        <taxon>Bacillaceae</taxon>
        <taxon>Gracilibacillus</taxon>
    </lineage>
</organism>
<comment type="caution">
    <text evidence="2">The sequence shown here is derived from an EMBL/GenBank/DDBJ whole genome shotgun (WGS) entry which is preliminary data.</text>
</comment>
<protein>
    <submittedName>
        <fullName evidence="2">GNAT family N-acetyltransferase</fullName>
    </submittedName>
</protein>
<dbReference type="Pfam" id="PF00583">
    <property type="entry name" value="Acetyltransf_1"/>
    <property type="match status" value="1"/>
</dbReference>
<dbReference type="AlphaFoldDB" id="A0A7C8KWD9"/>
<dbReference type="InterPro" id="IPR016181">
    <property type="entry name" value="Acyl_CoA_acyltransferase"/>
</dbReference>
<dbReference type="PROSITE" id="PS51186">
    <property type="entry name" value="GNAT"/>
    <property type="match status" value="1"/>
</dbReference>
<dbReference type="InterPro" id="IPR000182">
    <property type="entry name" value="GNAT_dom"/>
</dbReference>
<evidence type="ECO:0000313" key="2">
    <source>
        <dbReference type="EMBL" id="KAB8138085.1"/>
    </source>
</evidence>
<accession>A0A7C8KWD9</accession>
<sequence length="156" mass="17599">MHLTIEKMDENAAGEITGWRYEEPYDFYNHKDEETGELLEGSYRAIMDEHGDLVGFLCTGTSAQIPAGHKIGAYNENCVDIGLGMAPAFTGKGNGYAFCTFIIEYIQQQYPDVSLRLSVATFNRRAIHLYHKLGFVKKGRISTETADFMTMVRRGR</sequence>
<reference evidence="2 3" key="1">
    <citation type="submission" date="2019-10" db="EMBL/GenBank/DDBJ databases">
        <title>Gracilibacillus sp. nov. isolated from rice seeds.</title>
        <authorList>
            <person name="He S."/>
        </authorList>
    </citation>
    <scope>NUCLEOTIDE SEQUENCE [LARGE SCALE GENOMIC DNA]</scope>
    <source>
        <strain evidence="2 3">TD8</strain>
    </source>
</reference>
<name>A0A7C8KWD9_9BACI</name>
<feature type="domain" description="N-acetyltransferase" evidence="1">
    <location>
        <begin position="3"/>
        <end position="156"/>
    </location>
</feature>
<dbReference type="GO" id="GO:0016747">
    <property type="term" value="F:acyltransferase activity, transferring groups other than amino-acyl groups"/>
    <property type="evidence" value="ECO:0007669"/>
    <property type="project" value="InterPro"/>
</dbReference>
<evidence type="ECO:0000313" key="3">
    <source>
        <dbReference type="Proteomes" id="UP000480246"/>
    </source>
</evidence>
<dbReference type="Gene3D" id="3.40.630.30">
    <property type="match status" value="1"/>
</dbReference>
<dbReference type="Proteomes" id="UP000480246">
    <property type="component" value="Unassembled WGS sequence"/>
</dbReference>
<dbReference type="SUPFAM" id="SSF55729">
    <property type="entry name" value="Acyl-CoA N-acyltransferases (Nat)"/>
    <property type="match status" value="1"/>
</dbReference>
<keyword evidence="3" id="KW-1185">Reference proteome</keyword>
<proteinExistence type="predicted"/>